<keyword evidence="3" id="KW-1185">Reference proteome</keyword>
<evidence type="ECO:0000256" key="1">
    <source>
        <dbReference type="SAM" id="Phobius"/>
    </source>
</evidence>
<protein>
    <submittedName>
        <fullName evidence="2">Uncharacterized protein</fullName>
    </submittedName>
</protein>
<feature type="transmembrane region" description="Helical" evidence="1">
    <location>
        <begin position="45"/>
        <end position="63"/>
    </location>
</feature>
<evidence type="ECO:0000313" key="3">
    <source>
        <dbReference type="Proteomes" id="UP001165122"/>
    </source>
</evidence>
<dbReference type="OrthoDB" id="10630174at2759"/>
<accession>A0A9W7KYV6</accession>
<organism evidence="2 3">
    <name type="scientific">Triparma laevis f. longispina</name>
    <dbReference type="NCBI Taxonomy" id="1714387"/>
    <lineage>
        <taxon>Eukaryota</taxon>
        <taxon>Sar</taxon>
        <taxon>Stramenopiles</taxon>
        <taxon>Ochrophyta</taxon>
        <taxon>Bolidophyceae</taxon>
        <taxon>Parmales</taxon>
        <taxon>Triparmaceae</taxon>
        <taxon>Triparma</taxon>
    </lineage>
</organism>
<comment type="caution">
    <text evidence="2">The sequence shown here is derived from an EMBL/GenBank/DDBJ whole genome shotgun (WGS) entry which is preliminary data.</text>
</comment>
<dbReference type="AlphaFoldDB" id="A0A9W7KYV6"/>
<proteinExistence type="predicted"/>
<dbReference type="Proteomes" id="UP001165122">
    <property type="component" value="Unassembled WGS sequence"/>
</dbReference>
<name>A0A9W7KYV6_9STRA</name>
<keyword evidence="1" id="KW-0472">Membrane</keyword>
<sequence>MMTGILSTINPGTFSQLVASQLMNVLYGFLLCQTNLYNDNRDNSIAVLSTLRIVVFFIASMLMKGERFHRGGLRLRNHGSFTHRQSSTHHRTVLAWAYYQKDVMSTSANSMASGALTGRKK</sequence>
<evidence type="ECO:0000313" key="2">
    <source>
        <dbReference type="EMBL" id="GMI16176.1"/>
    </source>
</evidence>
<reference evidence="3" key="1">
    <citation type="journal article" date="2023" name="Commun. Biol.">
        <title>Genome analysis of Parmales, the sister group of diatoms, reveals the evolutionary specialization of diatoms from phago-mixotrophs to photoautotrophs.</title>
        <authorList>
            <person name="Ban H."/>
            <person name="Sato S."/>
            <person name="Yoshikawa S."/>
            <person name="Yamada K."/>
            <person name="Nakamura Y."/>
            <person name="Ichinomiya M."/>
            <person name="Sato N."/>
            <person name="Blanc-Mathieu R."/>
            <person name="Endo H."/>
            <person name="Kuwata A."/>
            <person name="Ogata H."/>
        </authorList>
    </citation>
    <scope>NUCLEOTIDE SEQUENCE [LARGE SCALE GENOMIC DNA]</scope>
    <source>
        <strain evidence="3">NIES 3700</strain>
    </source>
</reference>
<gene>
    <name evidence="2" type="ORF">TrLO_g5341</name>
</gene>
<keyword evidence="1" id="KW-1133">Transmembrane helix</keyword>
<keyword evidence="1" id="KW-0812">Transmembrane</keyword>
<dbReference type="EMBL" id="BRXW01000245">
    <property type="protein sequence ID" value="GMI16176.1"/>
    <property type="molecule type" value="Genomic_DNA"/>
</dbReference>